<dbReference type="Gene3D" id="3.30.300.30">
    <property type="match status" value="1"/>
</dbReference>
<dbReference type="SUPFAM" id="SSF56801">
    <property type="entry name" value="Acetyl-CoA synthetase-like"/>
    <property type="match status" value="1"/>
</dbReference>
<dbReference type="Gene3D" id="3.40.50.12780">
    <property type="entry name" value="N-terminal domain of ligase-like"/>
    <property type="match status" value="1"/>
</dbReference>
<organism evidence="3 4">
    <name type="scientific">Mycena chlorophos</name>
    <name type="common">Agaric fungus</name>
    <name type="synonym">Agaricus chlorophos</name>
    <dbReference type="NCBI Taxonomy" id="658473"/>
    <lineage>
        <taxon>Eukaryota</taxon>
        <taxon>Fungi</taxon>
        <taxon>Dikarya</taxon>
        <taxon>Basidiomycota</taxon>
        <taxon>Agaricomycotina</taxon>
        <taxon>Agaricomycetes</taxon>
        <taxon>Agaricomycetidae</taxon>
        <taxon>Agaricales</taxon>
        <taxon>Marasmiineae</taxon>
        <taxon>Mycenaceae</taxon>
        <taxon>Mycena</taxon>
    </lineage>
</organism>
<evidence type="ECO:0000313" key="4">
    <source>
        <dbReference type="Proteomes" id="UP000815677"/>
    </source>
</evidence>
<evidence type="ECO:0008006" key="5">
    <source>
        <dbReference type="Google" id="ProtNLM"/>
    </source>
</evidence>
<dbReference type="InterPro" id="IPR045851">
    <property type="entry name" value="AMP-bd_C_sf"/>
</dbReference>
<keyword evidence="4" id="KW-1185">Reference proteome</keyword>
<dbReference type="InterPro" id="IPR042099">
    <property type="entry name" value="ANL_N_sf"/>
</dbReference>
<sequence length="573" mass="63110">MSTTWEPKRSVAEAATLLSAPGEMHELETTLVNGQLQRVYKHLWPSCRAFWLWSTELYGDRTYVVYENERYTFKQMRALTLKAAAVFRDVYGVKKGDRIAICARNLPEYLVAEWACHLIGGVAVLVNAWLPAEPLLYCLTHADCKVILLDPERADRLVSERSKLGNTDLLVFEPGSRRWKEMQVWKAVQDNFKGDYQKILTQDPNILPEDDAVIFFTSGTTGLPKGVLSTQPQVTVSRRRAMLRRGDTIPKPSPATPQDSYLVAAPFFHATGTTSLTLAATIGGAKMVLIRKWEPKRAVELIRRENIGMAGGVPSMSLDLIESDFGDYKGLGTLTFGGAPTPAPLLARAKNIFPGILLNHAYGLTECNSIAISVAGEDWVARPTTCGLPSPVNDVAVVKDGKVLPAGEQGEIWLKGCNIMKGYWRDQAATDKVLTKDGWLKSGDIGYVDEEGFVYIRDRMKDIIIRGGENIDSTTVENALFTDGVLEVAAVGVPDPRLGELVVAAVTTRVGHKLTEESLIALARSRLPHFAVPVMVIFVPELEHNAAGKIMKGGIRKLAAEEWAKRLKTKAKL</sequence>
<reference evidence="3" key="1">
    <citation type="submission" date="2014-09" db="EMBL/GenBank/DDBJ databases">
        <title>Genome sequence of the luminous mushroom Mycena chlorophos for searching fungal bioluminescence genes.</title>
        <authorList>
            <person name="Tanaka Y."/>
            <person name="Kasuga D."/>
            <person name="Oba Y."/>
            <person name="Hase S."/>
            <person name="Sato K."/>
            <person name="Oba Y."/>
            <person name="Sakakibara Y."/>
        </authorList>
    </citation>
    <scope>NUCLEOTIDE SEQUENCE</scope>
</reference>
<evidence type="ECO:0000313" key="3">
    <source>
        <dbReference type="EMBL" id="GAT59407.1"/>
    </source>
</evidence>
<dbReference type="InterPro" id="IPR025110">
    <property type="entry name" value="AMP-bd_C"/>
</dbReference>
<dbReference type="PANTHER" id="PTHR43767:SF1">
    <property type="entry name" value="NONRIBOSOMAL PEPTIDE SYNTHASE PES1 (EUROFUNG)-RELATED"/>
    <property type="match status" value="1"/>
</dbReference>
<protein>
    <recommendedName>
        <fullName evidence="5">Acetyl-CoA synthetase-like protein</fullName>
    </recommendedName>
</protein>
<gene>
    <name evidence="3" type="ORF">MCHLO_15700</name>
</gene>
<proteinExistence type="predicted"/>
<dbReference type="InterPro" id="IPR050237">
    <property type="entry name" value="ATP-dep_AMP-bd_enzyme"/>
</dbReference>
<feature type="domain" description="AMP-dependent synthetase/ligase" evidence="1">
    <location>
        <begin position="56"/>
        <end position="424"/>
    </location>
</feature>
<feature type="domain" description="AMP-binding enzyme C-terminal" evidence="2">
    <location>
        <begin position="477"/>
        <end position="549"/>
    </location>
</feature>
<evidence type="ECO:0000259" key="1">
    <source>
        <dbReference type="Pfam" id="PF00501"/>
    </source>
</evidence>
<dbReference type="PANTHER" id="PTHR43767">
    <property type="entry name" value="LONG-CHAIN-FATTY-ACID--COA LIGASE"/>
    <property type="match status" value="1"/>
</dbReference>
<dbReference type="EMBL" id="DF849863">
    <property type="protein sequence ID" value="GAT59407.1"/>
    <property type="molecule type" value="Genomic_DNA"/>
</dbReference>
<dbReference type="Pfam" id="PF13193">
    <property type="entry name" value="AMP-binding_C"/>
    <property type="match status" value="1"/>
</dbReference>
<evidence type="ECO:0000259" key="2">
    <source>
        <dbReference type="Pfam" id="PF13193"/>
    </source>
</evidence>
<dbReference type="InterPro" id="IPR000873">
    <property type="entry name" value="AMP-dep_synth/lig_dom"/>
</dbReference>
<dbReference type="InterPro" id="IPR020845">
    <property type="entry name" value="AMP-binding_CS"/>
</dbReference>
<dbReference type="Proteomes" id="UP000815677">
    <property type="component" value="Unassembled WGS sequence"/>
</dbReference>
<name>A0ABQ0M976_MYCCL</name>
<dbReference type="Pfam" id="PF00501">
    <property type="entry name" value="AMP-binding"/>
    <property type="match status" value="1"/>
</dbReference>
<dbReference type="PROSITE" id="PS00455">
    <property type="entry name" value="AMP_BINDING"/>
    <property type="match status" value="1"/>
</dbReference>
<accession>A0ABQ0M976</accession>